<keyword evidence="3" id="KW-1185">Reference proteome</keyword>
<proteinExistence type="predicted"/>
<feature type="region of interest" description="Disordered" evidence="1">
    <location>
        <begin position="458"/>
        <end position="481"/>
    </location>
</feature>
<dbReference type="AlphaFoldDB" id="A0A0L0UT32"/>
<feature type="compositionally biased region" description="Polar residues" evidence="1">
    <location>
        <begin position="46"/>
        <end position="64"/>
    </location>
</feature>
<evidence type="ECO:0000256" key="1">
    <source>
        <dbReference type="SAM" id="MobiDB-lite"/>
    </source>
</evidence>
<feature type="region of interest" description="Disordered" evidence="1">
    <location>
        <begin position="709"/>
        <end position="731"/>
    </location>
</feature>
<feature type="compositionally biased region" description="Polar residues" evidence="1">
    <location>
        <begin position="198"/>
        <end position="215"/>
    </location>
</feature>
<evidence type="ECO:0000313" key="2">
    <source>
        <dbReference type="EMBL" id="KNE90180.1"/>
    </source>
</evidence>
<feature type="region of interest" description="Disordered" evidence="1">
    <location>
        <begin position="282"/>
        <end position="335"/>
    </location>
</feature>
<feature type="region of interest" description="Disordered" evidence="1">
    <location>
        <begin position="361"/>
        <end position="402"/>
    </location>
</feature>
<gene>
    <name evidence="2" type="ORF">PSTG_16364</name>
</gene>
<evidence type="ECO:0000313" key="3">
    <source>
        <dbReference type="Proteomes" id="UP000054564"/>
    </source>
</evidence>
<feature type="compositionally biased region" description="Polar residues" evidence="1">
    <location>
        <begin position="372"/>
        <end position="388"/>
    </location>
</feature>
<feature type="compositionally biased region" description="Basic and acidic residues" evidence="1">
    <location>
        <begin position="167"/>
        <end position="176"/>
    </location>
</feature>
<name>A0A0L0UT32_9BASI</name>
<protein>
    <submittedName>
        <fullName evidence="2">Uncharacterized protein</fullName>
    </submittedName>
</protein>
<feature type="compositionally biased region" description="Polar residues" evidence="1">
    <location>
        <begin position="325"/>
        <end position="335"/>
    </location>
</feature>
<comment type="caution">
    <text evidence="2">The sequence shown here is derived from an EMBL/GenBank/DDBJ whole genome shotgun (WGS) entry which is preliminary data.</text>
</comment>
<dbReference type="EMBL" id="AJIL01000271">
    <property type="protein sequence ID" value="KNE90180.1"/>
    <property type="molecule type" value="Genomic_DNA"/>
</dbReference>
<feature type="compositionally biased region" description="Low complexity" evidence="1">
    <location>
        <begin position="304"/>
        <end position="314"/>
    </location>
</feature>
<feature type="compositionally biased region" description="Basic and acidic residues" evidence="1">
    <location>
        <begin position="458"/>
        <end position="470"/>
    </location>
</feature>
<organism evidence="2 3">
    <name type="scientific">Puccinia striiformis f. sp. tritici PST-78</name>
    <dbReference type="NCBI Taxonomy" id="1165861"/>
    <lineage>
        <taxon>Eukaryota</taxon>
        <taxon>Fungi</taxon>
        <taxon>Dikarya</taxon>
        <taxon>Basidiomycota</taxon>
        <taxon>Pucciniomycotina</taxon>
        <taxon>Pucciniomycetes</taxon>
        <taxon>Pucciniales</taxon>
        <taxon>Pucciniaceae</taxon>
        <taxon>Puccinia</taxon>
    </lineage>
</organism>
<feature type="compositionally biased region" description="Basic and acidic residues" evidence="1">
    <location>
        <begin position="221"/>
        <end position="231"/>
    </location>
</feature>
<feature type="compositionally biased region" description="Polar residues" evidence="1">
    <location>
        <begin position="15"/>
        <end position="34"/>
    </location>
</feature>
<feature type="region of interest" description="Disordered" evidence="1">
    <location>
        <begin position="1"/>
        <end position="246"/>
    </location>
</feature>
<feature type="compositionally biased region" description="Acidic residues" evidence="1">
    <location>
        <begin position="102"/>
        <end position="130"/>
    </location>
</feature>
<sequence length="731" mass="81666">MYTLTGLTKQEHSQSRTTIDQPTKQDASHNTNHAQDIGHATLAHHLTSTEPPQAMNVSTSSGALNVTAVDHPNHIPAPTSITNTQADTPDIKLEKPTTSDPALDEDAPHEDDDDDDADDADDNDDEEGGNEEPSSTNPPIPNGHSYQEAAHIDSQRTRHSWPQAQLYDHHQIDQKPEIPPSTTKGAADSSRKRKRNSDQSGGNSKTSGRASSRPKQTPRIKSAEQLEREALIEQQNPNATKNELRSLKLRALHAIRITERELNMPEAEKQRRLRLREYVRHKREEERRIKRSSKPVDTADAEIKSGSQSSSQSTKTKKIKAQITNQPTISQTTDPRLLSISSHPELSQLLPTPALINGVSHQLSPLGFHSGPTDNSSQKPTKNGQQNSSRRKSGTTPRAKLSVTSLEAEIKKQNPHASPTQLKSLKLRALHADRIAVREENMSEKEKTRRQKLREYMRRRRDEERVEKGQEPTQLSTAQETNTALDSVLAYRRSLESHPHHQSNDGRMTALSGTAIVPEGMNADDRLAAFSMMELTNNYHHQHHHQQFSPQTHAVQPTTSNLHLHPLFQVPIGQPPSLDTRSGYECSMHTGYPPLSSEQWTHHHQLPAIEPTNQTSTEGAEKALHAAIEEAIYMKPHHHLNHHQIPINGHQYPRPDHDHQSLEGFNRLNHHHHHHQLDHDHQILGIDHAHELALIAAAAAEVEHAHLVHASTSSTSNSNSNSTDPSSLLLR</sequence>
<accession>A0A0L0UT32</accession>
<dbReference type="OrthoDB" id="2507607at2759"/>
<feature type="compositionally biased region" description="Polar residues" evidence="1">
    <location>
        <begin position="471"/>
        <end position="481"/>
    </location>
</feature>
<dbReference type="Proteomes" id="UP000054564">
    <property type="component" value="Unassembled WGS sequence"/>
</dbReference>
<reference evidence="3" key="1">
    <citation type="submission" date="2014-03" db="EMBL/GenBank/DDBJ databases">
        <title>The Genome Sequence of Puccinia striiformis f. sp. tritici PST-78.</title>
        <authorList>
            <consortium name="The Broad Institute Genome Sequencing Platform"/>
            <person name="Cuomo C."/>
            <person name="Hulbert S."/>
            <person name="Chen X."/>
            <person name="Walker B."/>
            <person name="Young S.K."/>
            <person name="Zeng Q."/>
            <person name="Gargeya S."/>
            <person name="Fitzgerald M."/>
            <person name="Haas B."/>
            <person name="Abouelleil A."/>
            <person name="Alvarado L."/>
            <person name="Arachchi H.M."/>
            <person name="Berlin A.M."/>
            <person name="Chapman S.B."/>
            <person name="Goldberg J."/>
            <person name="Griggs A."/>
            <person name="Gujja S."/>
            <person name="Hansen M."/>
            <person name="Howarth C."/>
            <person name="Imamovic A."/>
            <person name="Larimer J."/>
            <person name="McCowan C."/>
            <person name="Montmayeur A."/>
            <person name="Murphy C."/>
            <person name="Neiman D."/>
            <person name="Pearson M."/>
            <person name="Priest M."/>
            <person name="Roberts A."/>
            <person name="Saif S."/>
            <person name="Shea T."/>
            <person name="Sisk P."/>
            <person name="Sykes S."/>
            <person name="Wortman J."/>
            <person name="Nusbaum C."/>
            <person name="Birren B."/>
        </authorList>
    </citation>
    <scope>NUCLEOTIDE SEQUENCE [LARGE SCALE GENOMIC DNA]</scope>
    <source>
        <strain evidence="3">race PST-78</strain>
    </source>
</reference>